<comment type="caution">
    <text evidence="8">The sequence shown here is derived from an EMBL/GenBank/DDBJ whole genome shotgun (WGS) entry which is preliminary data.</text>
</comment>
<feature type="signal peptide" evidence="6">
    <location>
        <begin position="1"/>
        <end position="22"/>
    </location>
</feature>
<proteinExistence type="predicted"/>
<evidence type="ECO:0000256" key="6">
    <source>
        <dbReference type="SAM" id="SignalP"/>
    </source>
</evidence>
<dbReference type="PANTHER" id="PTHR32552:SF89">
    <property type="entry name" value="CATECHOLATE SIDEROPHORE RECEPTOR FIU"/>
    <property type="match status" value="1"/>
</dbReference>
<name>A0ABQ0PCS6_9PROT</name>
<evidence type="ECO:0000256" key="4">
    <source>
        <dbReference type="ARBA" id="ARBA00023065"/>
    </source>
</evidence>
<protein>
    <recommendedName>
        <fullName evidence="7">TonB-dependent receptor plug domain-containing protein</fullName>
    </recommendedName>
</protein>
<dbReference type="SUPFAM" id="SSF56935">
    <property type="entry name" value="Porins"/>
    <property type="match status" value="1"/>
</dbReference>
<dbReference type="InterPro" id="IPR012910">
    <property type="entry name" value="Plug_dom"/>
</dbReference>
<feature type="chain" id="PRO_5045393870" description="TonB-dependent receptor plug domain-containing protein" evidence="6">
    <location>
        <begin position="23"/>
        <end position="335"/>
    </location>
</feature>
<dbReference type="Proteomes" id="UP001060895">
    <property type="component" value="Unassembled WGS sequence"/>
</dbReference>
<keyword evidence="9" id="KW-1185">Reference proteome</keyword>
<accession>A0ABQ0PCS6</accession>
<feature type="region of interest" description="Disordered" evidence="5">
    <location>
        <begin position="24"/>
        <end position="59"/>
    </location>
</feature>
<evidence type="ECO:0000256" key="1">
    <source>
        <dbReference type="ARBA" id="ARBA00022496"/>
    </source>
</evidence>
<keyword evidence="3" id="KW-0408">Iron</keyword>
<evidence type="ECO:0000256" key="5">
    <source>
        <dbReference type="SAM" id="MobiDB-lite"/>
    </source>
</evidence>
<gene>
    <name evidence="8" type="ORF">AA12717_3953</name>
</gene>
<evidence type="ECO:0000313" key="9">
    <source>
        <dbReference type="Proteomes" id="UP001060895"/>
    </source>
</evidence>
<evidence type="ECO:0000259" key="7">
    <source>
        <dbReference type="Pfam" id="PF07715"/>
    </source>
</evidence>
<dbReference type="EMBL" id="BAQP01000472">
    <property type="protein sequence ID" value="GBQ32165.1"/>
    <property type="molecule type" value="Genomic_DNA"/>
</dbReference>
<keyword evidence="4" id="KW-0406">Ion transport</keyword>
<keyword evidence="4" id="KW-0813">Transport</keyword>
<evidence type="ECO:0000313" key="8">
    <source>
        <dbReference type="EMBL" id="GBQ32165.1"/>
    </source>
</evidence>
<keyword evidence="2 6" id="KW-0732">Signal</keyword>
<dbReference type="Pfam" id="PF07715">
    <property type="entry name" value="Plug"/>
    <property type="match status" value="1"/>
</dbReference>
<keyword evidence="1" id="KW-0410">Iron transport</keyword>
<sequence>MLRTTAIAGLAVVASAVSSAEAAEIATPAHEHTRKPHPGAAARPVAGQHPRPAAPAHEDPEAIRVEASRVRSHGAEVAVTRVVMDRFVSGTNPMQVLSMTTPGANFASTDAFGLDTYGNTFYVRGFTQMQIGATLDGIPLGTQGFANYNGVSITQAMIQDDLAGMTMSQGAGALDSFSAQNLGGAMTYTSSDPKDRPGGKISQTFGSYNAYRTYGRVDSGLLNPTGTKFYASFARTDTNMWKGQGYQSELQADAKVVQPVGDRGRITAFFGYGNFTQGNYLTLTKNMWERMGRYTTYLKPDYEKAKLWAYYAQYTSDVPPGYQGILSNDEIGDYA</sequence>
<evidence type="ECO:0000256" key="2">
    <source>
        <dbReference type="ARBA" id="ARBA00022729"/>
    </source>
</evidence>
<organism evidence="8 9">
    <name type="scientific">Gluconacetobacter sacchari DSM 12717</name>
    <dbReference type="NCBI Taxonomy" id="1307940"/>
    <lineage>
        <taxon>Bacteria</taxon>
        <taxon>Pseudomonadati</taxon>
        <taxon>Pseudomonadota</taxon>
        <taxon>Alphaproteobacteria</taxon>
        <taxon>Acetobacterales</taxon>
        <taxon>Acetobacteraceae</taxon>
        <taxon>Gluconacetobacter</taxon>
    </lineage>
</organism>
<evidence type="ECO:0000256" key="3">
    <source>
        <dbReference type="ARBA" id="ARBA00023004"/>
    </source>
</evidence>
<reference evidence="8" key="1">
    <citation type="submission" date="2013-04" db="EMBL/GenBank/DDBJ databases">
        <title>The genome sequencing project of 58 acetic acid bacteria.</title>
        <authorList>
            <person name="Okamoto-Kainuma A."/>
            <person name="Ishikawa M."/>
            <person name="Umino S."/>
            <person name="Koizumi Y."/>
            <person name="Shiwa Y."/>
            <person name="Yoshikawa H."/>
            <person name="Matsutani M."/>
            <person name="Matsushita K."/>
        </authorList>
    </citation>
    <scope>NUCLEOTIDE SEQUENCE</scope>
    <source>
        <strain evidence="8">DSM 12717</strain>
    </source>
</reference>
<dbReference type="InterPro" id="IPR039426">
    <property type="entry name" value="TonB-dep_rcpt-like"/>
</dbReference>
<dbReference type="PANTHER" id="PTHR32552">
    <property type="entry name" value="FERRICHROME IRON RECEPTOR-RELATED"/>
    <property type="match status" value="1"/>
</dbReference>
<feature type="domain" description="TonB-dependent receptor plug" evidence="7">
    <location>
        <begin position="78"/>
        <end position="184"/>
    </location>
</feature>